<organism evidence="1 2">
    <name type="scientific">Duncaniella muris</name>
    <dbReference type="NCBI Taxonomy" id="2094150"/>
    <lineage>
        <taxon>Bacteria</taxon>
        <taxon>Pseudomonadati</taxon>
        <taxon>Bacteroidota</taxon>
        <taxon>Bacteroidia</taxon>
        <taxon>Bacteroidales</taxon>
        <taxon>Muribaculaceae</taxon>
        <taxon>Duncaniella</taxon>
    </lineage>
</organism>
<dbReference type="RefSeq" id="WP_107033259.1">
    <property type="nucleotide sequence ID" value="NZ_CAPDHO010000006.1"/>
</dbReference>
<gene>
    <name evidence="1" type="ORF">C5O23_12475</name>
</gene>
<dbReference type="Gene3D" id="3.40.50.1000">
    <property type="entry name" value="HAD superfamily/HAD-like"/>
    <property type="match status" value="1"/>
</dbReference>
<dbReference type="SUPFAM" id="SSF56784">
    <property type="entry name" value="HAD-like"/>
    <property type="match status" value="1"/>
</dbReference>
<dbReference type="CDD" id="cd02603">
    <property type="entry name" value="HAD_sEH-N_like"/>
    <property type="match status" value="1"/>
</dbReference>
<dbReference type="NCBIfam" id="TIGR01509">
    <property type="entry name" value="HAD-SF-IA-v3"/>
    <property type="match status" value="1"/>
</dbReference>
<dbReference type="InterPro" id="IPR036412">
    <property type="entry name" value="HAD-like_sf"/>
</dbReference>
<comment type="caution">
    <text evidence="1">The sequence shown here is derived from an EMBL/GenBank/DDBJ whole genome shotgun (WGS) entry which is preliminary data.</text>
</comment>
<dbReference type="PANTHER" id="PTHR43611">
    <property type="entry name" value="ALPHA-D-GLUCOSE 1-PHOSPHATE PHOSPHATASE"/>
    <property type="match status" value="1"/>
</dbReference>
<sequence>MIKNLLFDLGGVIMDLDRNRCVDAFKGLGMKDPDDFLGLYGQKGDFLALESGEIGADEFHRRIRPLFGNPDLTDAQIDDAFNQFLIGIPVDRLEALRALRSDYRICLLSNTNPIMMESKIAEEFRKEGREMADYFDGIVTSYDARCCKPGKEIFDYAERTCDLVPSETLFFDDSQANVDAARSFGFHAVLVRPGDEFADLLRNFCENLTPAPDVR</sequence>
<dbReference type="Proteomes" id="UP000244905">
    <property type="component" value="Unassembled WGS sequence"/>
</dbReference>
<dbReference type="SFLD" id="SFLDS00003">
    <property type="entry name" value="Haloacid_Dehalogenase"/>
    <property type="match status" value="1"/>
</dbReference>
<dbReference type="PANTHER" id="PTHR43611:SF3">
    <property type="entry name" value="FLAVIN MONONUCLEOTIDE HYDROLASE 1, CHLOROPLATIC"/>
    <property type="match status" value="1"/>
</dbReference>
<reference evidence="2" key="1">
    <citation type="submission" date="2018-02" db="EMBL/GenBank/DDBJ databases">
        <authorList>
            <person name="Clavel T."/>
            <person name="Strowig T."/>
        </authorList>
    </citation>
    <scope>NUCLEOTIDE SEQUENCE [LARGE SCALE GENOMIC DNA]</scope>
    <source>
        <strain evidence="2">DSM 103720</strain>
    </source>
</reference>
<dbReference type="InterPro" id="IPR023214">
    <property type="entry name" value="HAD_sf"/>
</dbReference>
<dbReference type="SFLD" id="SFLDG01129">
    <property type="entry name" value="C1.5:_HAD__Beta-PGM__Phosphata"/>
    <property type="match status" value="1"/>
</dbReference>
<evidence type="ECO:0000313" key="2">
    <source>
        <dbReference type="Proteomes" id="UP000244905"/>
    </source>
</evidence>
<dbReference type="Gene3D" id="1.10.150.240">
    <property type="entry name" value="Putative phosphatase, domain 2"/>
    <property type="match status" value="1"/>
</dbReference>
<dbReference type="Pfam" id="PF00702">
    <property type="entry name" value="Hydrolase"/>
    <property type="match status" value="1"/>
</dbReference>
<dbReference type="GeneID" id="82527142"/>
<protein>
    <submittedName>
        <fullName evidence="1">HAD family phosphatase</fullName>
    </submittedName>
</protein>
<proteinExistence type="predicted"/>
<keyword evidence="2" id="KW-1185">Reference proteome</keyword>
<dbReference type="AlphaFoldDB" id="A0A2V1IMR5"/>
<dbReference type="InterPro" id="IPR006439">
    <property type="entry name" value="HAD-SF_hydro_IA"/>
</dbReference>
<dbReference type="EMBL" id="PUEC01000038">
    <property type="protein sequence ID" value="PWB00557.1"/>
    <property type="molecule type" value="Genomic_DNA"/>
</dbReference>
<dbReference type="InterPro" id="IPR023198">
    <property type="entry name" value="PGP-like_dom2"/>
</dbReference>
<dbReference type="PRINTS" id="PR00413">
    <property type="entry name" value="HADHALOGNASE"/>
</dbReference>
<evidence type="ECO:0000313" key="1">
    <source>
        <dbReference type="EMBL" id="PWB00557.1"/>
    </source>
</evidence>
<accession>A0A2V1IMR5</accession>
<name>A0A2V1IMR5_9BACT</name>